<dbReference type="GO" id="GO:0005762">
    <property type="term" value="C:mitochondrial large ribosomal subunit"/>
    <property type="evidence" value="ECO:0007669"/>
    <property type="project" value="TreeGrafter"/>
</dbReference>
<dbReference type="InterPro" id="IPR014719">
    <property type="entry name" value="Ribosomal_bL12_C/ClpS-like"/>
</dbReference>
<dbReference type="InterPro" id="IPR008932">
    <property type="entry name" value="Ribosomal_bL12_oligo"/>
</dbReference>
<feature type="domain" description="Large ribosomal subunit protein bL12 oligomerization" evidence="6">
    <location>
        <begin position="26"/>
        <end position="74"/>
    </location>
</feature>
<accession>A0A4P9XXT4</accession>
<feature type="domain" description="Large ribosomal subunit protein bL12 C-terminal" evidence="5">
    <location>
        <begin position="85"/>
        <end position="153"/>
    </location>
</feature>
<dbReference type="STRING" id="78915.A0A4P9XXT4"/>
<evidence type="ECO:0000313" key="8">
    <source>
        <dbReference type="Proteomes" id="UP000271241"/>
    </source>
</evidence>
<name>A0A4P9XXT4_9FUNG</name>
<dbReference type="SUPFAM" id="SSF54736">
    <property type="entry name" value="ClpS-like"/>
    <property type="match status" value="1"/>
</dbReference>
<evidence type="ECO:0000256" key="4">
    <source>
        <dbReference type="SAM" id="MobiDB-lite"/>
    </source>
</evidence>
<evidence type="ECO:0000259" key="6">
    <source>
        <dbReference type="Pfam" id="PF16320"/>
    </source>
</evidence>
<keyword evidence="3" id="KW-0687">Ribonucleoprotein</keyword>
<protein>
    <submittedName>
        <fullName evidence="7">ClpS-like protein</fullName>
    </submittedName>
</protein>
<dbReference type="GO" id="GO:0006412">
    <property type="term" value="P:translation"/>
    <property type="evidence" value="ECO:0007669"/>
    <property type="project" value="InterPro"/>
</dbReference>
<dbReference type="Gene3D" id="1.20.5.710">
    <property type="entry name" value="Single helix bin"/>
    <property type="match status" value="1"/>
</dbReference>
<dbReference type="InterPro" id="IPR036235">
    <property type="entry name" value="Ribosomal_bL12_oligo_N_sf"/>
</dbReference>
<sequence length="153" mass="16190">MVAHQRAAVRAMSTQPSSSAESPKLSGIVDQISTLTLLETASLVQLLKTRLNIQDIAMPVMAASAGQGAAAPAAEEEKVAEKTEFTVKLEKFDAATKAKVIREIKGLLPGANLVEAKKFVEGAPKVIRENVPKEEAEKIKKALEAVGATVSLE</sequence>
<dbReference type="Proteomes" id="UP000271241">
    <property type="component" value="Unassembled WGS sequence"/>
</dbReference>
<dbReference type="FunFam" id="3.30.1390.10:FF:000001">
    <property type="entry name" value="50S ribosomal protein L7/L12"/>
    <property type="match status" value="1"/>
</dbReference>
<evidence type="ECO:0000256" key="2">
    <source>
        <dbReference type="ARBA" id="ARBA00022980"/>
    </source>
</evidence>
<dbReference type="AlphaFoldDB" id="A0A4P9XXT4"/>
<gene>
    <name evidence="7" type="ORF">THASP1DRAFT_21483</name>
</gene>
<dbReference type="PANTHER" id="PTHR45987:SF4">
    <property type="entry name" value="LARGE RIBOSOMAL SUBUNIT PROTEIN BL12M"/>
    <property type="match status" value="1"/>
</dbReference>
<dbReference type="GO" id="GO:0003735">
    <property type="term" value="F:structural constituent of ribosome"/>
    <property type="evidence" value="ECO:0007669"/>
    <property type="project" value="InterPro"/>
</dbReference>
<dbReference type="CDD" id="cd00387">
    <property type="entry name" value="Ribosomal_L7_L12"/>
    <property type="match status" value="1"/>
</dbReference>
<comment type="similarity">
    <text evidence="1">Belongs to the bacterial ribosomal protein bL12 family.</text>
</comment>
<evidence type="ECO:0000313" key="7">
    <source>
        <dbReference type="EMBL" id="RKP10872.1"/>
    </source>
</evidence>
<evidence type="ECO:0000259" key="5">
    <source>
        <dbReference type="Pfam" id="PF00542"/>
    </source>
</evidence>
<organism evidence="7 8">
    <name type="scientific">Thamnocephalis sphaerospora</name>
    <dbReference type="NCBI Taxonomy" id="78915"/>
    <lineage>
        <taxon>Eukaryota</taxon>
        <taxon>Fungi</taxon>
        <taxon>Fungi incertae sedis</taxon>
        <taxon>Zoopagomycota</taxon>
        <taxon>Zoopagomycotina</taxon>
        <taxon>Zoopagomycetes</taxon>
        <taxon>Zoopagales</taxon>
        <taxon>Sigmoideomycetaceae</taxon>
        <taxon>Thamnocephalis</taxon>
    </lineage>
</organism>
<dbReference type="Pfam" id="PF16320">
    <property type="entry name" value="Ribosomal_L12_N"/>
    <property type="match status" value="1"/>
</dbReference>
<dbReference type="HAMAP" id="MF_00368">
    <property type="entry name" value="Ribosomal_bL12"/>
    <property type="match status" value="1"/>
</dbReference>
<evidence type="ECO:0000256" key="1">
    <source>
        <dbReference type="ARBA" id="ARBA00007197"/>
    </source>
</evidence>
<reference evidence="8" key="1">
    <citation type="journal article" date="2018" name="Nat. Microbiol.">
        <title>Leveraging single-cell genomics to expand the fungal tree of life.</title>
        <authorList>
            <person name="Ahrendt S.R."/>
            <person name="Quandt C.A."/>
            <person name="Ciobanu D."/>
            <person name="Clum A."/>
            <person name="Salamov A."/>
            <person name="Andreopoulos B."/>
            <person name="Cheng J.F."/>
            <person name="Woyke T."/>
            <person name="Pelin A."/>
            <person name="Henrissat B."/>
            <person name="Reynolds N.K."/>
            <person name="Benny G.L."/>
            <person name="Smith M.E."/>
            <person name="James T.Y."/>
            <person name="Grigoriev I.V."/>
        </authorList>
    </citation>
    <scope>NUCLEOTIDE SEQUENCE [LARGE SCALE GENOMIC DNA]</scope>
    <source>
        <strain evidence="8">RSA 1356</strain>
    </source>
</reference>
<keyword evidence="8" id="KW-1185">Reference proteome</keyword>
<feature type="region of interest" description="Disordered" evidence="4">
    <location>
        <begin position="1"/>
        <end position="23"/>
    </location>
</feature>
<dbReference type="InterPro" id="IPR000206">
    <property type="entry name" value="Ribosomal_bL12"/>
</dbReference>
<feature type="compositionally biased region" description="Polar residues" evidence="4">
    <location>
        <begin position="12"/>
        <end position="21"/>
    </location>
</feature>
<keyword evidence="2" id="KW-0689">Ribosomal protein</keyword>
<dbReference type="GO" id="GO:0003729">
    <property type="term" value="F:mRNA binding"/>
    <property type="evidence" value="ECO:0007669"/>
    <property type="project" value="TreeGrafter"/>
</dbReference>
<proteinExistence type="inferred from homology"/>
<dbReference type="Pfam" id="PF00542">
    <property type="entry name" value="Ribosomal_L12"/>
    <property type="match status" value="1"/>
</dbReference>
<evidence type="ECO:0000256" key="3">
    <source>
        <dbReference type="ARBA" id="ARBA00023274"/>
    </source>
</evidence>
<dbReference type="EMBL" id="KZ992434">
    <property type="protein sequence ID" value="RKP10872.1"/>
    <property type="molecule type" value="Genomic_DNA"/>
</dbReference>
<dbReference type="SUPFAM" id="SSF48300">
    <property type="entry name" value="Ribosomal protein L7/12, oligomerisation (N-terminal) domain"/>
    <property type="match status" value="1"/>
</dbReference>
<dbReference type="PANTHER" id="PTHR45987">
    <property type="entry name" value="39S RIBOSOMAL PROTEIN L12"/>
    <property type="match status" value="1"/>
</dbReference>
<dbReference type="OrthoDB" id="250175at2759"/>
<dbReference type="InterPro" id="IPR013823">
    <property type="entry name" value="Ribosomal_bL12_C"/>
</dbReference>
<dbReference type="NCBIfam" id="TIGR00855">
    <property type="entry name" value="L12"/>
    <property type="match status" value="1"/>
</dbReference>
<dbReference type="Gene3D" id="3.30.1390.10">
    <property type="match status" value="1"/>
</dbReference>